<keyword evidence="8" id="KW-1185">Reference proteome</keyword>
<keyword evidence="3" id="KW-0378">Hydrolase</keyword>
<organism evidence="7 8">
    <name type="scientific">Sphingomonas oleivorans</name>
    <dbReference type="NCBI Taxonomy" id="1735121"/>
    <lineage>
        <taxon>Bacteria</taxon>
        <taxon>Pseudomonadati</taxon>
        <taxon>Pseudomonadota</taxon>
        <taxon>Alphaproteobacteria</taxon>
        <taxon>Sphingomonadales</taxon>
        <taxon>Sphingomonadaceae</taxon>
        <taxon>Sphingomonas</taxon>
    </lineage>
</organism>
<dbReference type="InterPro" id="IPR006311">
    <property type="entry name" value="TAT_signal"/>
</dbReference>
<protein>
    <submittedName>
        <fullName evidence="7">Sulfatase</fullName>
    </submittedName>
</protein>
<evidence type="ECO:0000256" key="2">
    <source>
        <dbReference type="ARBA" id="ARBA00022723"/>
    </source>
</evidence>
<evidence type="ECO:0000256" key="3">
    <source>
        <dbReference type="ARBA" id="ARBA00022801"/>
    </source>
</evidence>
<dbReference type="InterPro" id="IPR050738">
    <property type="entry name" value="Sulfatase"/>
</dbReference>
<feature type="domain" description="Sulfatase N-terminal" evidence="6">
    <location>
        <begin position="35"/>
        <end position="319"/>
    </location>
</feature>
<evidence type="ECO:0000256" key="1">
    <source>
        <dbReference type="ARBA" id="ARBA00008779"/>
    </source>
</evidence>
<dbReference type="Pfam" id="PF00884">
    <property type="entry name" value="Sulfatase"/>
    <property type="match status" value="1"/>
</dbReference>
<dbReference type="PROSITE" id="PS51318">
    <property type="entry name" value="TAT"/>
    <property type="match status" value="1"/>
</dbReference>
<dbReference type="AlphaFoldDB" id="A0A2T5FWP9"/>
<sequence>MDRRTLLATAAGLIAGSALPAPASAVAAPAGAGRRNVLLLIADDQGLDVGCYGTDVKTPHIDALARRGTRFSQAYAAVSSCSPSRSVLYTGLYAHSNGMYGLAHDVHNQSLLDGVETLPLLLRKAGYATALVGKKHVRPDSAFAYDAELAPERGGIRDVAFIASEAARFVRGIGDRPFFLTIGYSDPHRAATDYGNKPWPKIDRVTYDPASIRLPAHLPDLPEVRRDVADYYESVSRLDSGIGLLLDELKAAGHGDDTLIIYLSDNGRPFPGAKTNLYDSGLHLPLIISAPGVGRPGIVNDAMVSWIDIVPTILQWTGAQGPGRPLPGRSLLPLLGQRNAAGWDAIYASHEFHEISGYYPMRAIRTRTHAYITNLAHPLDYPIAGDVASSPSWKALLAHPEAKLGRRTQAAYLKRPAEELYDLRTDPEELVNLAGTAEARPILEDLRARLLSWRKETADPWLAGQTSPYAHIGG</sequence>
<dbReference type="GO" id="GO:0004065">
    <property type="term" value="F:arylsulfatase activity"/>
    <property type="evidence" value="ECO:0007669"/>
    <property type="project" value="TreeGrafter"/>
</dbReference>
<keyword evidence="2" id="KW-0479">Metal-binding</keyword>
<feature type="signal peptide" evidence="5">
    <location>
        <begin position="1"/>
        <end position="23"/>
    </location>
</feature>
<dbReference type="GO" id="GO:0046872">
    <property type="term" value="F:metal ion binding"/>
    <property type="evidence" value="ECO:0007669"/>
    <property type="project" value="UniProtKB-KW"/>
</dbReference>
<proteinExistence type="inferred from homology"/>
<dbReference type="Gene3D" id="3.40.720.10">
    <property type="entry name" value="Alkaline Phosphatase, subunit A"/>
    <property type="match status" value="1"/>
</dbReference>
<dbReference type="PANTHER" id="PTHR42693:SF53">
    <property type="entry name" value="ENDO-4-O-SULFATASE"/>
    <property type="match status" value="1"/>
</dbReference>
<dbReference type="InterPro" id="IPR024607">
    <property type="entry name" value="Sulfatase_CS"/>
</dbReference>
<evidence type="ECO:0000259" key="6">
    <source>
        <dbReference type="Pfam" id="PF00884"/>
    </source>
</evidence>
<evidence type="ECO:0000256" key="5">
    <source>
        <dbReference type="SAM" id="SignalP"/>
    </source>
</evidence>
<gene>
    <name evidence="7" type="ORF">CLG96_13725</name>
</gene>
<dbReference type="PROSITE" id="PS00149">
    <property type="entry name" value="SULFATASE_2"/>
    <property type="match status" value="1"/>
</dbReference>
<dbReference type="SUPFAM" id="SSF53649">
    <property type="entry name" value="Alkaline phosphatase-like"/>
    <property type="match status" value="1"/>
</dbReference>
<dbReference type="InterPro" id="IPR000917">
    <property type="entry name" value="Sulfatase_N"/>
</dbReference>
<keyword evidence="5" id="KW-0732">Signal</keyword>
<dbReference type="RefSeq" id="WP_107968523.1">
    <property type="nucleotide sequence ID" value="NZ_NWBU01000010.1"/>
</dbReference>
<evidence type="ECO:0000313" key="8">
    <source>
        <dbReference type="Proteomes" id="UP000244162"/>
    </source>
</evidence>
<dbReference type="PANTHER" id="PTHR42693">
    <property type="entry name" value="ARYLSULFATASE FAMILY MEMBER"/>
    <property type="match status" value="1"/>
</dbReference>
<feature type="chain" id="PRO_5015551616" evidence="5">
    <location>
        <begin position="24"/>
        <end position="474"/>
    </location>
</feature>
<dbReference type="OrthoDB" id="9803751at2"/>
<name>A0A2T5FWP9_9SPHN</name>
<evidence type="ECO:0000256" key="4">
    <source>
        <dbReference type="ARBA" id="ARBA00022837"/>
    </source>
</evidence>
<dbReference type="EMBL" id="NWBU01000010">
    <property type="protein sequence ID" value="PTQ10175.1"/>
    <property type="molecule type" value="Genomic_DNA"/>
</dbReference>
<dbReference type="InterPro" id="IPR017850">
    <property type="entry name" value="Alkaline_phosphatase_core_sf"/>
</dbReference>
<dbReference type="CDD" id="cd16027">
    <property type="entry name" value="SGSH"/>
    <property type="match status" value="1"/>
</dbReference>
<comment type="caution">
    <text evidence="7">The sequence shown here is derived from an EMBL/GenBank/DDBJ whole genome shotgun (WGS) entry which is preliminary data.</text>
</comment>
<accession>A0A2T5FWP9</accession>
<comment type="similarity">
    <text evidence="1">Belongs to the sulfatase family.</text>
</comment>
<reference evidence="7 8" key="1">
    <citation type="submission" date="2017-09" db="EMBL/GenBank/DDBJ databases">
        <title>Sphingomonas panjinensis sp.nov., isolated from oil-contaminated soil.</title>
        <authorList>
            <person name="Wang L."/>
            <person name="Chen L."/>
        </authorList>
    </citation>
    <scope>NUCLEOTIDE SEQUENCE [LARGE SCALE GENOMIC DNA]</scope>
    <source>
        <strain evidence="7 8">FW-11</strain>
    </source>
</reference>
<dbReference type="Proteomes" id="UP000244162">
    <property type="component" value="Unassembled WGS sequence"/>
</dbReference>
<keyword evidence="4" id="KW-0106">Calcium</keyword>
<evidence type="ECO:0000313" key="7">
    <source>
        <dbReference type="EMBL" id="PTQ10175.1"/>
    </source>
</evidence>